<accession>A0A284QPB9</accession>
<feature type="region of interest" description="Disordered" evidence="1">
    <location>
        <begin position="1"/>
        <end position="29"/>
    </location>
</feature>
<keyword evidence="3" id="KW-1185">Reference proteome</keyword>
<name>A0A284QPB9_ARMOS</name>
<gene>
    <name evidence="2" type="ORF">ARMOST_01556</name>
</gene>
<sequence length="69" mass="7475">MFRTKGSVVDGIEGLTPGASRRNNAGSTKHVGRIRITRSIVSRFGRLPLGTPSATRKEEKSLARTHTQA</sequence>
<protein>
    <submittedName>
        <fullName evidence="2">Uncharacterized protein</fullName>
    </submittedName>
</protein>
<dbReference type="AlphaFoldDB" id="A0A284QPB9"/>
<dbReference type="EMBL" id="FUEG01000001">
    <property type="protein sequence ID" value="SJK98293.1"/>
    <property type="molecule type" value="Genomic_DNA"/>
</dbReference>
<feature type="region of interest" description="Disordered" evidence="1">
    <location>
        <begin position="47"/>
        <end position="69"/>
    </location>
</feature>
<evidence type="ECO:0000313" key="2">
    <source>
        <dbReference type="EMBL" id="SJK98293.1"/>
    </source>
</evidence>
<reference evidence="3" key="1">
    <citation type="journal article" date="2017" name="Nat. Ecol. Evol.">
        <title>Genome expansion and lineage-specific genetic innovations in the forest pathogenic fungi Armillaria.</title>
        <authorList>
            <person name="Sipos G."/>
            <person name="Prasanna A.N."/>
            <person name="Walter M.C."/>
            <person name="O'Connor E."/>
            <person name="Balint B."/>
            <person name="Krizsan K."/>
            <person name="Kiss B."/>
            <person name="Hess J."/>
            <person name="Varga T."/>
            <person name="Slot J."/>
            <person name="Riley R."/>
            <person name="Boka B."/>
            <person name="Rigling D."/>
            <person name="Barry K."/>
            <person name="Lee J."/>
            <person name="Mihaltcheva S."/>
            <person name="LaButti K."/>
            <person name="Lipzen A."/>
            <person name="Waldron R."/>
            <person name="Moloney N.M."/>
            <person name="Sperisen C."/>
            <person name="Kredics L."/>
            <person name="Vagvoelgyi C."/>
            <person name="Patrignani A."/>
            <person name="Fitzpatrick D."/>
            <person name="Nagy I."/>
            <person name="Doyle S."/>
            <person name="Anderson J.B."/>
            <person name="Grigoriev I.V."/>
            <person name="Gueldener U."/>
            <person name="Muensterkoetter M."/>
            <person name="Nagy L.G."/>
        </authorList>
    </citation>
    <scope>NUCLEOTIDE SEQUENCE [LARGE SCALE GENOMIC DNA]</scope>
    <source>
        <strain evidence="3">C18/9</strain>
    </source>
</reference>
<evidence type="ECO:0000256" key="1">
    <source>
        <dbReference type="SAM" id="MobiDB-lite"/>
    </source>
</evidence>
<evidence type="ECO:0000313" key="3">
    <source>
        <dbReference type="Proteomes" id="UP000219338"/>
    </source>
</evidence>
<proteinExistence type="predicted"/>
<dbReference type="Proteomes" id="UP000219338">
    <property type="component" value="Unassembled WGS sequence"/>
</dbReference>
<organism evidence="2 3">
    <name type="scientific">Armillaria ostoyae</name>
    <name type="common">Armillaria root rot fungus</name>
    <dbReference type="NCBI Taxonomy" id="47428"/>
    <lineage>
        <taxon>Eukaryota</taxon>
        <taxon>Fungi</taxon>
        <taxon>Dikarya</taxon>
        <taxon>Basidiomycota</taxon>
        <taxon>Agaricomycotina</taxon>
        <taxon>Agaricomycetes</taxon>
        <taxon>Agaricomycetidae</taxon>
        <taxon>Agaricales</taxon>
        <taxon>Marasmiineae</taxon>
        <taxon>Physalacriaceae</taxon>
        <taxon>Armillaria</taxon>
    </lineage>
</organism>